<dbReference type="OrthoDB" id="2548233at2759"/>
<dbReference type="InParanoid" id="A0A316YU27"/>
<evidence type="ECO:0000313" key="1">
    <source>
        <dbReference type="EMBL" id="PWN92566.1"/>
    </source>
</evidence>
<gene>
    <name evidence="1" type="ORF">FA10DRAFT_301032</name>
</gene>
<sequence>MDVKLDRATWGNVGGNVWKRDLDGIEWYENMAADIWPNEHTFLFEQDHSSALSALIRGYEESGSASPGPPPRTMGALASTSSQCRHTFSASETNSMLTVIKEKGLPSISQLAVASHLVVLARRFPSTTRTRVAYATAVNVRDCLGLATPRYFGNAFASLSSSFESVHKDESEEEEGLRVRVCKLASEMSADARACKDEAEERLVVFGKLIKLVRNDVSAGPPPPRHQSMCMSDGLLERYVQRSYASQLHVEGVHFGCHVHQPYLIGRSATFRDRLTLSLDYNEAIHKRDEVALLVEEWASLLKLAVASTQH</sequence>
<accession>A0A316YU27</accession>
<dbReference type="EMBL" id="KZ819635">
    <property type="protein sequence ID" value="PWN92566.1"/>
    <property type="molecule type" value="Genomic_DNA"/>
</dbReference>
<dbReference type="Proteomes" id="UP000245768">
    <property type="component" value="Unassembled WGS sequence"/>
</dbReference>
<proteinExistence type="predicted"/>
<keyword evidence="2" id="KW-1185">Reference proteome</keyword>
<dbReference type="GeneID" id="37046834"/>
<name>A0A316YU27_9BASI</name>
<organism evidence="1 2">
    <name type="scientific">Acaromyces ingoldii</name>
    <dbReference type="NCBI Taxonomy" id="215250"/>
    <lineage>
        <taxon>Eukaryota</taxon>
        <taxon>Fungi</taxon>
        <taxon>Dikarya</taxon>
        <taxon>Basidiomycota</taxon>
        <taxon>Ustilaginomycotina</taxon>
        <taxon>Exobasidiomycetes</taxon>
        <taxon>Exobasidiales</taxon>
        <taxon>Cryptobasidiaceae</taxon>
        <taxon>Acaromyces</taxon>
    </lineage>
</organism>
<protein>
    <submittedName>
        <fullName evidence="1">Uncharacterized protein</fullName>
    </submittedName>
</protein>
<evidence type="ECO:0000313" key="2">
    <source>
        <dbReference type="Proteomes" id="UP000245768"/>
    </source>
</evidence>
<dbReference type="AlphaFoldDB" id="A0A316YU27"/>
<reference evidence="1 2" key="1">
    <citation type="journal article" date="2018" name="Mol. Biol. Evol.">
        <title>Broad Genomic Sampling Reveals a Smut Pathogenic Ancestry of the Fungal Clade Ustilaginomycotina.</title>
        <authorList>
            <person name="Kijpornyongpan T."/>
            <person name="Mondo S.J."/>
            <person name="Barry K."/>
            <person name="Sandor L."/>
            <person name="Lee J."/>
            <person name="Lipzen A."/>
            <person name="Pangilinan J."/>
            <person name="LaButti K."/>
            <person name="Hainaut M."/>
            <person name="Henrissat B."/>
            <person name="Grigoriev I.V."/>
            <person name="Spatafora J.W."/>
            <person name="Aime M.C."/>
        </authorList>
    </citation>
    <scope>NUCLEOTIDE SEQUENCE [LARGE SCALE GENOMIC DNA]</scope>
    <source>
        <strain evidence="1 2">MCA 4198</strain>
    </source>
</reference>
<dbReference type="RefSeq" id="XP_025379764.1">
    <property type="nucleotide sequence ID" value="XM_025524918.1"/>
</dbReference>
<dbReference type="Gene3D" id="3.30.559.30">
    <property type="entry name" value="Nonribosomal peptide synthetase, condensation domain"/>
    <property type="match status" value="1"/>
</dbReference>